<proteinExistence type="predicted"/>
<evidence type="ECO:0000256" key="1">
    <source>
        <dbReference type="SAM" id="MobiDB-lite"/>
    </source>
</evidence>
<sequence length="101" mass="11004">MIIEATNFATATTTIKANAPDYPSTVPEKSRGAATHYASSHRSHQLRSTPTQHAHTKARIHHFHIFKALPRYGSGRTDGRTDGKTDGRTTPKQYPSAYGGG</sequence>
<comment type="caution">
    <text evidence="2">The sequence shown here is derived from an EMBL/GenBank/DDBJ whole genome shotgun (WGS) entry which is preliminary data.</text>
</comment>
<feature type="compositionally biased region" description="Basic and acidic residues" evidence="1">
    <location>
        <begin position="77"/>
        <end position="89"/>
    </location>
</feature>
<organism evidence="2 3">
    <name type="scientific">Dreissena polymorpha</name>
    <name type="common">Zebra mussel</name>
    <name type="synonym">Mytilus polymorpha</name>
    <dbReference type="NCBI Taxonomy" id="45954"/>
    <lineage>
        <taxon>Eukaryota</taxon>
        <taxon>Metazoa</taxon>
        <taxon>Spiralia</taxon>
        <taxon>Lophotrochozoa</taxon>
        <taxon>Mollusca</taxon>
        <taxon>Bivalvia</taxon>
        <taxon>Autobranchia</taxon>
        <taxon>Heteroconchia</taxon>
        <taxon>Euheterodonta</taxon>
        <taxon>Imparidentia</taxon>
        <taxon>Neoheterodontei</taxon>
        <taxon>Myida</taxon>
        <taxon>Dreissenoidea</taxon>
        <taxon>Dreissenidae</taxon>
        <taxon>Dreissena</taxon>
    </lineage>
</organism>
<feature type="region of interest" description="Disordered" evidence="1">
    <location>
        <begin position="20"/>
        <end position="55"/>
    </location>
</feature>
<keyword evidence="3" id="KW-1185">Reference proteome</keyword>
<dbReference type="Proteomes" id="UP000828390">
    <property type="component" value="Unassembled WGS sequence"/>
</dbReference>
<dbReference type="EMBL" id="JAIWYP010000005">
    <property type="protein sequence ID" value="KAH3827813.1"/>
    <property type="molecule type" value="Genomic_DNA"/>
</dbReference>
<evidence type="ECO:0000313" key="3">
    <source>
        <dbReference type="Proteomes" id="UP000828390"/>
    </source>
</evidence>
<protein>
    <submittedName>
        <fullName evidence="2">Uncharacterized protein</fullName>
    </submittedName>
</protein>
<evidence type="ECO:0000313" key="2">
    <source>
        <dbReference type="EMBL" id="KAH3827813.1"/>
    </source>
</evidence>
<feature type="region of interest" description="Disordered" evidence="1">
    <location>
        <begin position="70"/>
        <end position="101"/>
    </location>
</feature>
<dbReference type="AlphaFoldDB" id="A0A9D4H3A7"/>
<reference evidence="2" key="2">
    <citation type="submission" date="2020-11" db="EMBL/GenBank/DDBJ databases">
        <authorList>
            <person name="McCartney M.A."/>
            <person name="Auch B."/>
            <person name="Kono T."/>
            <person name="Mallez S."/>
            <person name="Becker A."/>
            <person name="Gohl D.M."/>
            <person name="Silverstein K.A.T."/>
            <person name="Koren S."/>
            <person name="Bechman K.B."/>
            <person name="Herman A."/>
            <person name="Abrahante J.E."/>
            <person name="Garbe J."/>
        </authorList>
    </citation>
    <scope>NUCLEOTIDE SEQUENCE</scope>
    <source>
        <strain evidence="2">Duluth1</strain>
        <tissue evidence="2">Whole animal</tissue>
    </source>
</reference>
<reference evidence="2" key="1">
    <citation type="journal article" date="2019" name="bioRxiv">
        <title>The Genome of the Zebra Mussel, Dreissena polymorpha: A Resource for Invasive Species Research.</title>
        <authorList>
            <person name="McCartney M.A."/>
            <person name="Auch B."/>
            <person name="Kono T."/>
            <person name="Mallez S."/>
            <person name="Zhang Y."/>
            <person name="Obille A."/>
            <person name="Becker A."/>
            <person name="Abrahante J.E."/>
            <person name="Garbe J."/>
            <person name="Badalamenti J.P."/>
            <person name="Herman A."/>
            <person name="Mangelson H."/>
            <person name="Liachko I."/>
            <person name="Sullivan S."/>
            <person name="Sone E.D."/>
            <person name="Koren S."/>
            <person name="Silverstein K.A.T."/>
            <person name="Beckman K.B."/>
            <person name="Gohl D.M."/>
        </authorList>
    </citation>
    <scope>NUCLEOTIDE SEQUENCE</scope>
    <source>
        <strain evidence="2">Duluth1</strain>
        <tissue evidence="2">Whole animal</tissue>
    </source>
</reference>
<gene>
    <name evidence="2" type="ORF">DPMN_129756</name>
</gene>
<accession>A0A9D4H3A7</accession>
<name>A0A9D4H3A7_DREPO</name>